<protein>
    <recommendedName>
        <fullName evidence="3">FMN-binding negative transcriptional regulator</fullName>
    </recommendedName>
</protein>
<dbReference type="AlphaFoldDB" id="A0A2N6PJX3"/>
<accession>A0A2N6PJX3</accession>
<proteinExistence type="predicted"/>
<dbReference type="PANTHER" id="PTHR35802">
    <property type="entry name" value="PROTEASE SYNTHASE AND SPORULATION PROTEIN PAI 2"/>
    <property type="match status" value="1"/>
</dbReference>
<evidence type="ECO:0000313" key="2">
    <source>
        <dbReference type="Proteomes" id="UP000235703"/>
    </source>
</evidence>
<comment type="caution">
    <text evidence="1">The sequence shown here is derived from an EMBL/GenBank/DDBJ whole genome shotgun (WGS) entry which is preliminary data.</text>
</comment>
<dbReference type="Pfam" id="PF04299">
    <property type="entry name" value="FMN_bind_2"/>
    <property type="match status" value="1"/>
</dbReference>
<organism evidence="1 2">
    <name type="scientific">Brevibacterium luteolum</name>
    <dbReference type="NCBI Taxonomy" id="199591"/>
    <lineage>
        <taxon>Bacteria</taxon>
        <taxon>Bacillati</taxon>
        <taxon>Actinomycetota</taxon>
        <taxon>Actinomycetes</taxon>
        <taxon>Micrococcales</taxon>
        <taxon>Brevibacteriaceae</taxon>
        <taxon>Brevibacterium</taxon>
    </lineage>
</organism>
<dbReference type="EMBL" id="PNFZ01000001">
    <property type="protein sequence ID" value="PMB98991.1"/>
    <property type="molecule type" value="Genomic_DNA"/>
</dbReference>
<evidence type="ECO:0000313" key="1">
    <source>
        <dbReference type="EMBL" id="PMB98991.1"/>
    </source>
</evidence>
<dbReference type="InterPro" id="IPR007396">
    <property type="entry name" value="TR_PAI2-type"/>
</dbReference>
<gene>
    <name evidence="1" type="ORF">CJ198_00045</name>
</gene>
<keyword evidence="2" id="KW-1185">Reference proteome</keyword>
<dbReference type="PANTHER" id="PTHR35802:SF1">
    <property type="entry name" value="PROTEASE SYNTHASE AND SPORULATION PROTEIN PAI 2"/>
    <property type="match status" value="1"/>
</dbReference>
<dbReference type="Gene3D" id="2.30.110.10">
    <property type="entry name" value="Electron Transport, Fmn-binding Protein, Chain A"/>
    <property type="match status" value="1"/>
</dbReference>
<sequence length="207" mass="23414">MWVNKLFEVTDTVSWLIDFVNENTLSTIISHSPVRVTHMPVELVDADAEDPKLIFHVPTVDPIVESLAAEILVTVVIHGPQQYISPAVYRDVGLPTFNFGVAEVTGRCRSLTQEELRRHLERLMIEREGMFARATGIDHWVIDAEAKARFDLLLPRVAGFELVVHNTQLKLKMGQNRASGDRRHTVEMLRAARGVDARVTEIMHESL</sequence>
<reference evidence="1 2" key="1">
    <citation type="submission" date="2017-09" db="EMBL/GenBank/DDBJ databases">
        <title>Bacterial strain isolated from the female urinary microbiota.</title>
        <authorList>
            <person name="Thomas-White K."/>
            <person name="Kumar N."/>
            <person name="Forster S."/>
            <person name="Putonti C."/>
            <person name="Lawley T."/>
            <person name="Wolfe A.J."/>
        </authorList>
    </citation>
    <scope>NUCLEOTIDE SEQUENCE [LARGE SCALE GENOMIC DNA]</scope>
    <source>
        <strain evidence="1 2">UMB0680</strain>
    </source>
</reference>
<dbReference type="Proteomes" id="UP000235703">
    <property type="component" value="Unassembled WGS sequence"/>
</dbReference>
<dbReference type="SUPFAM" id="SSF50475">
    <property type="entry name" value="FMN-binding split barrel"/>
    <property type="match status" value="1"/>
</dbReference>
<dbReference type="InterPro" id="IPR012349">
    <property type="entry name" value="Split_barrel_FMN-bd"/>
</dbReference>
<dbReference type="RefSeq" id="WP_102159624.1">
    <property type="nucleotide sequence ID" value="NZ_PNFZ01000001.1"/>
</dbReference>
<evidence type="ECO:0008006" key="3">
    <source>
        <dbReference type="Google" id="ProtNLM"/>
    </source>
</evidence>
<name>A0A2N6PJX3_9MICO</name>
<dbReference type="OrthoDB" id="9794948at2"/>